<accession>A0A2M4DH36</accession>
<reference evidence="2" key="1">
    <citation type="submission" date="2018-01" db="EMBL/GenBank/DDBJ databases">
        <title>An insight into the sialome of Amazonian anophelines.</title>
        <authorList>
            <person name="Ribeiro J.M."/>
            <person name="Scarpassa V."/>
            <person name="Calvo E."/>
        </authorList>
    </citation>
    <scope>NUCLEOTIDE SEQUENCE</scope>
</reference>
<dbReference type="EMBL" id="GGFL01012651">
    <property type="protein sequence ID" value="MBW76829.1"/>
    <property type="molecule type" value="Transcribed_RNA"/>
</dbReference>
<feature type="transmembrane region" description="Helical" evidence="1">
    <location>
        <begin position="12"/>
        <end position="30"/>
    </location>
</feature>
<sequence>MLPAPGIPFSSSLCSLFIPLFLSLSLSFYISMYLLFYTPCFPLSMCLCIDVYFIGPNELLQINRNRTTSAQCTAGLHRKIARDRK</sequence>
<evidence type="ECO:0000313" key="2">
    <source>
        <dbReference type="EMBL" id="MBW76829.1"/>
    </source>
</evidence>
<name>A0A2M4DH36_ANODA</name>
<keyword evidence="1" id="KW-0472">Membrane</keyword>
<keyword evidence="1" id="KW-1133">Transmembrane helix</keyword>
<protein>
    <submittedName>
        <fullName evidence="2">Uncharacterized protein</fullName>
    </submittedName>
</protein>
<dbReference type="AlphaFoldDB" id="A0A2M4DH36"/>
<evidence type="ECO:0000256" key="1">
    <source>
        <dbReference type="SAM" id="Phobius"/>
    </source>
</evidence>
<keyword evidence="1" id="KW-0812">Transmembrane</keyword>
<proteinExistence type="predicted"/>
<organism evidence="2">
    <name type="scientific">Anopheles darlingi</name>
    <name type="common">Mosquito</name>
    <dbReference type="NCBI Taxonomy" id="43151"/>
    <lineage>
        <taxon>Eukaryota</taxon>
        <taxon>Metazoa</taxon>
        <taxon>Ecdysozoa</taxon>
        <taxon>Arthropoda</taxon>
        <taxon>Hexapoda</taxon>
        <taxon>Insecta</taxon>
        <taxon>Pterygota</taxon>
        <taxon>Neoptera</taxon>
        <taxon>Endopterygota</taxon>
        <taxon>Diptera</taxon>
        <taxon>Nematocera</taxon>
        <taxon>Culicoidea</taxon>
        <taxon>Culicidae</taxon>
        <taxon>Anophelinae</taxon>
        <taxon>Anopheles</taxon>
    </lineage>
</organism>